<keyword evidence="3" id="KW-1185">Reference proteome</keyword>
<evidence type="ECO:0000313" key="2">
    <source>
        <dbReference type="EMBL" id="PZG21637.1"/>
    </source>
</evidence>
<name>A0A2W2FIS7_9ACTN</name>
<accession>A0A2W2FIS7</accession>
<evidence type="ECO:0000256" key="1">
    <source>
        <dbReference type="SAM" id="SignalP"/>
    </source>
</evidence>
<protein>
    <recommendedName>
        <fullName evidence="4">DUF732 domain-containing protein</fullName>
    </recommendedName>
</protein>
<proteinExistence type="predicted"/>
<feature type="signal peptide" evidence="1">
    <location>
        <begin position="1"/>
        <end position="24"/>
    </location>
</feature>
<feature type="chain" id="PRO_5015909176" description="DUF732 domain-containing protein" evidence="1">
    <location>
        <begin position="25"/>
        <end position="84"/>
    </location>
</feature>
<gene>
    <name evidence="2" type="ORF">C1J01_06260</name>
</gene>
<dbReference type="EMBL" id="POUD01000015">
    <property type="protein sequence ID" value="PZG21637.1"/>
    <property type="molecule type" value="Genomic_DNA"/>
</dbReference>
<reference evidence="2 3" key="1">
    <citation type="submission" date="2018-01" db="EMBL/GenBank/DDBJ databases">
        <title>Draft genome sequence of Nonomuraea sp. KC333.</title>
        <authorList>
            <person name="Sahin N."/>
            <person name="Saygin H."/>
            <person name="Ay H."/>
        </authorList>
    </citation>
    <scope>NUCLEOTIDE SEQUENCE [LARGE SCALE GENOMIC DNA]</scope>
    <source>
        <strain evidence="2 3">KC333</strain>
    </source>
</reference>
<organism evidence="2 3">
    <name type="scientific">Nonomuraea aridisoli</name>
    <dbReference type="NCBI Taxonomy" id="2070368"/>
    <lineage>
        <taxon>Bacteria</taxon>
        <taxon>Bacillati</taxon>
        <taxon>Actinomycetota</taxon>
        <taxon>Actinomycetes</taxon>
        <taxon>Streptosporangiales</taxon>
        <taxon>Streptosporangiaceae</taxon>
        <taxon>Nonomuraea</taxon>
    </lineage>
</organism>
<sequence>MFKTGLILAGVVGGLVLTGGSALANDWPQGHDDADKAFFVCGDENVFGREVENNTNGLINVDTDELLSGLLLGTAADTVECSSR</sequence>
<evidence type="ECO:0000313" key="3">
    <source>
        <dbReference type="Proteomes" id="UP000249304"/>
    </source>
</evidence>
<dbReference type="OrthoDB" id="3540867at2"/>
<comment type="caution">
    <text evidence="2">The sequence shown here is derived from an EMBL/GenBank/DDBJ whole genome shotgun (WGS) entry which is preliminary data.</text>
</comment>
<dbReference type="Proteomes" id="UP000249304">
    <property type="component" value="Unassembled WGS sequence"/>
</dbReference>
<dbReference type="AlphaFoldDB" id="A0A2W2FIS7"/>
<keyword evidence="1" id="KW-0732">Signal</keyword>
<evidence type="ECO:0008006" key="4">
    <source>
        <dbReference type="Google" id="ProtNLM"/>
    </source>
</evidence>
<dbReference type="RefSeq" id="WP_111176971.1">
    <property type="nucleotide sequence ID" value="NZ_POUD01000015.1"/>
</dbReference>